<dbReference type="AlphaFoldDB" id="A0A6L2P509"/>
<keyword evidence="2" id="KW-0804">Transcription</keyword>
<dbReference type="EMBL" id="BKCJ010010517">
    <property type="protein sequence ID" value="GEU91934.1"/>
    <property type="molecule type" value="Genomic_DNA"/>
</dbReference>
<evidence type="ECO:0000256" key="3">
    <source>
        <dbReference type="ARBA" id="ARBA00023242"/>
    </source>
</evidence>
<evidence type="ECO:0000313" key="4">
    <source>
        <dbReference type="EMBL" id="GEU91934.1"/>
    </source>
</evidence>
<gene>
    <name evidence="4" type="ORF">Tci_063912</name>
</gene>
<dbReference type="InterPro" id="IPR046955">
    <property type="entry name" value="PHR1-like"/>
</dbReference>
<evidence type="ECO:0000256" key="1">
    <source>
        <dbReference type="ARBA" id="ARBA00023015"/>
    </source>
</evidence>
<sequence>MWAIAGCGCGGRERIKRGASSCVDDAKLSRQCELKRKLKRVARIVESTRTSAIGATPKEVLKQMKFEGLTIHYVKSHLQKYQAARYRPGLST</sequence>
<dbReference type="NCBIfam" id="TIGR01557">
    <property type="entry name" value="myb_SHAQKYF"/>
    <property type="match status" value="1"/>
</dbReference>
<organism evidence="4">
    <name type="scientific">Tanacetum cinerariifolium</name>
    <name type="common">Dalmatian daisy</name>
    <name type="synonym">Chrysanthemum cinerariifolium</name>
    <dbReference type="NCBI Taxonomy" id="118510"/>
    <lineage>
        <taxon>Eukaryota</taxon>
        <taxon>Viridiplantae</taxon>
        <taxon>Streptophyta</taxon>
        <taxon>Embryophyta</taxon>
        <taxon>Tracheophyta</taxon>
        <taxon>Spermatophyta</taxon>
        <taxon>Magnoliopsida</taxon>
        <taxon>eudicotyledons</taxon>
        <taxon>Gunneridae</taxon>
        <taxon>Pentapetalae</taxon>
        <taxon>asterids</taxon>
        <taxon>campanulids</taxon>
        <taxon>Asterales</taxon>
        <taxon>Asteraceae</taxon>
        <taxon>Asteroideae</taxon>
        <taxon>Anthemideae</taxon>
        <taxon>Anthemidinae</taxon>
        <taxon>Tanacetum</taxon>
    </lineage>
</organism>
<dbReference type="PANTHER" id="PTHR31499">
    <property type="entry name" value="MYB FAMILY TRANSCRIPTION FACTOR PHL11"/>
    <property type="match status" value="1"/>
</dbReference>
<name>A0A6L2P509_TANCI</name>
<evidence type="ECO:0000256" key="2">
    <source>
        <dbReference type="ARBA" id="ARBA00023163"/>
    </source>
</evidence>
<dbReference type="Gene3D" id="1.10.10.60">
    <property type="entry name" value="Homeodomain-like"/>
    <property type="match status" value="1"/>
</dbReference>
<comment type="caution">
    <text evidence="4">The sequence shown here is derived from an EMBL/GenBank/DDBJ whole genome shotgun (WGS) entry which is preliminary data.</text>
</comment>
<dbReference type="GO" id="GO:0003700">
    <property type="term" value="F:DNA-binding transcription factor activity"/>
    <property type="evidence" value="ECO:0007669"/>
    <property type="project" value="InterPro"/>
</dbReference>
<keyword evidence="3" id="KW-0539">Nucleus</keyword>
<proteinExistence type="predicted"/>
<protein>
    <submittedName>
        <fullName evidence="4">Protein phosphate starvation response 1-like</fullName>
    </submittedName>
</protein>
<dbReference type="InterPro" id="IPR006447">
    <property type="entry name" value="Myb_dom_plants"/>
</dbReference>
<dbReference type="GO" id="GO:0003677">
    <property type="term" value="F:DNA binding"/>
    <property type="evidence" value="ECO:0007669"/>
    <property type="project" value="InterPro"/>
</dbReference>
<reference evidence="4" key="1">
    <citation type="journal article" date="2019" name="Sci. Rep.">
        <title>Draft genome of Tanacetum cinerariifolium, the natural source of mosquito coil.</title>
        <authorList>
            <person name="Yamashiro T."/>
            <person name="Shiraishi A."/>
            <person name="Satake H."/>
            <person name="Nakayama K."/>
        </authorList>
    </citation>
    <scope>NUCLEOTIDE SEQUENCE</scope>
</reference>
<keyword evidence="1" id="KW-0805">Transcription regulation</keyword>
<dbReference type="PANTHER" id="PTHR31499:SF80">
    <property type="entry name" value="HTH MYB-TYPE DOMAIN-CONTAINING PROTEIN"/>
    <property type="match status" value="1"/>
</dbReference>
<accession>A0A6L2P509</accession>